<evidence type="ECO:0000313" key="2">
    <source>
        <dbReference type="Proteomes" id="UP001362999"/>
    </source>
</evidence>
<dbReference type="Proteomes" id="UP001362999">
    <property type="component" value="Unassembled WGS sequence"/>
</dbReference>
<keyword evidence="2" id="KW-1185">Reference proteome</keyword>
<evidence type="ECO:0000313" key="1">
    <source>
        <dbReference type="EMBL" id="KAK7023239.1"/>
    </source>
</evidence>
<comment type="caution">
    <text evidence="1">The sequence shown here is derived from an EMBL/GenBank/DDBJ whole genome shotgun (WGS) entry which is preliminary data.</text>
</comment>
<dbReference type="EMBL" id="JAWWNJ010000036">
    <property type="protein sequence ID" value="KAK7023239.1"/>
    <property type="molecule type" value="Genomic_DNA"/>
</dbReference>
<reference evidence="1 2" key="1">
    <citation type="journal article" date="2024" name="J Genomics">
        <title>Draft genome sequencing and assembly of Favolaschia claudopus CIRM-BRFM 2984 isolated from oak limbs.</title>
        <authorList>
            <person name="Navarro D."/>
            <person name="Drula E."/>
            <person name="Chaduli D."/>
            <person name="Cazenave R."/>
            <person name="Ahrendt S."/>
            <person name="Wang J."/>
            <person name="Lipzen A."/>
            <person name="Daum C."/>
            <person name="Barry K."/>
            <person name="Grigoriev I.V."/>
            <person name="Favel A."/>
            <person name="Rosso M.N."/>
            <person name="Martin F."/>
        </authorList>
    </citation>
    <scope>NUCLEOTIDE SEQUENCE [LARGE SCALE GENOMIC DNA]</scope>
    <source>
        <strain evidence="1 2">CIRM-BRFM 2984</strain>
    </source>
</reference>
<proteinExistence type="predicted"/>
<dbReference type="AlphaFoldDB" id="A0AAW0BBE2"/>
<gene>
    <name evidence="1" type="ORF">R3P38DRAFT_3537494</name>
</gene>
<organism evidence="1 2">
    <name type="scientific">Favolaschia claudopus</name>
    <dbReference type="NCBI Taxonomy" id="2862362"/>
    <lineage>
        <taxon>Eukaryota</taxon>
        <taxon>Fungi</taxon>
        <taxon>Dikarya</taxon>
        <taxon>Basidiomycota</taxon>
        <taxon>Agaricomycotina</taxon>
        <taxon>Agaricomycetes</taxon>
        <taxon>Agaricomycetidae</taxon>
        <taxon>Agaricales</taxon>
        <taxon>Marasmiineae</taxon>
        <taxon>Mycenaceae</taxon>
        <taxon>Favolaschia</taxon>
    </lineage>
</organism>
<accession>A0AAW0BBE2</accession>
<name>A0AAW0BBE2_9AGAR</name>
<sequence>MLSIADHSLPTHRVLYSAIFYPHHDAARAPIHRSSSSNPPLPLLIITPLLATTPPSLPSLPCFPPTHNRHSGPLVLILAYLVSSSFTSLPSSRRLSTFLIPRRLHCIAYCRSILPSSFALPARSFPPALSRPLFPTSKSRVYRAIVKPRYPGLSPLLITSTRNPGPNFNARRWHARVCERRYFKLQALSCLPLLPRPGRVLTARSTPVLPPSAAPLSLASSSSPAVSTYVESRTSSCLFLSRIHTPRTSRSLHPCTWSRQRLGYADPTTFPPLPLSDFPPSQHLNHPRPSRRYLPLCLPQPTYTGTYTPPLISPPSRSPLLPGHLVSFRLVYCVLFLSSSSLLFHIVLATLSTSYHHLLPTRSPFPSLPFLYYTHLRYGYRRHARCGFHPYLQSRLRLRLLILIRPWRAKRTFALVSAWSAPFVGVQTGSRRSVLALLVDAGMSARRLLEGRSWSYRGWDGRGEFDADARCWCGEVVGGVMDVDLGLGEGAGRVGLSEYVLVFAVGRRWVHLLPLISGYLQGFGQAIQGSALKSPSSVSDSSSSLPLRVQILMTEFRSQYPPVAMPLSIPRRLASENPFFIVSRSLSTTLVADTILSRFFLHHAFPKRALPLFVKLIVVPRIWFLVYGPRIDFINPALEIHPPCPTFLHKHLASALQVLNLSTPRDSCSCLFTYTTFAIPVTVAIAPHLVVAHSSFILRILLDSTYLLPHARSRTLSSFLSTNTYNITILSRISLPYPRCYRDLLSRPPLDTSRFTTHLSNSNSILIIAICLTSLPTSLSTSVHTRSYTHPRASPSHPNSLSVAFMYPRLLTLFQSAILNTSFVVSCFSSLGTDPALSFILEHMLRQLLSSSSSTCCRVRSRCVGALTTRDSGHLHLHDVLAATSHSPHNPSFHLYTPHLLPRPLLVCGTTTSARRSSRPLRSICTPRPSPSSRLLNPLVSLSLFLRSYPTLLLSYIPVLPLL</sequence>
<protein>
    <submittedName>
        <fullName evidence="1">Uncharacterized protein</fullName>
    </submittedName>
</protein>